<protein>
    <submittedName>
        <fullName evidence="2">Uncharacterized protein</fullName>
    </submittedName>
</protein>
<evidence type="ECO:0000313" key="3">
    <source>
        <dbReference type="Proteomes" id="UP000008065"/>
    </source>
</evidence>
<gene>
    <name evidence="2" type="ORF">NEUTE1DRAFT_17702</name>
</gene>
<dbReference type="EMBL" id="GL891382">
    <property type="protein sequence ID" value="EGO53320.1"/>
    <property type="molecule type" value="Genomic_DNA"/>
</dbReference>
<accession>F8N2Q6</accession>
<dbReference type="KEGG" id="nte:NEUTE1DRAFT17702"/>
<feature type="non-terminal residue" evidence="2">
    <location>
        <position position="162"/>
    </location>
</feature>
<feature type="compositionally biased region" description="Polar residues" evidence="1">
    <location>
        <begin position="16"/>
        <end position="27"/>
    </location>
</feature>
<feature type="region of interest" description="Disordered" evidence="1">
    <location>
        <begin position="1"/>
        <end position="55"/>
    </location>
</feature>
<dbReference type="RefSeq" id="XP_009854909.1">
    <property type="nucleotide sequence ID" value="XM_009856607.1"/>
</dbReference>
<evidence type="ECO:0000256" key="1">
    <source>
        <dbReference type="SAM" id="MobiDB-lite"/>
    </source>
</evidence>
<dbReference type="HOGENOM" id="CLU_1639451_0_0_1"/>
<keyword evidence="3" id="KW-1185">Reference proteome</keyword>
<dbReference type="VEuPathDB" id="FungiDB:NEUTE1DRAFT_17702"/>
<name>F8N2Q6_NEUT8</name>
<sequence>MVQVVTPQLPSPSPISWPNSQDCQTYHHQPALTREAEESQKETFPRPTSPSQSSFVDIQNITEWDIHSWTCQYPGANSSEKSCEEKFHSWFKADSPSPSGTGLDQTGNALFNFVPRLVNRVENNIADLFPGISEPLQHGLAWLNNAHNAVLHAADVGGGELC</sequence>
<dbReference type="OrthoDB" id="4579383at2759"/>
<dbReference type="AlphaFoldDB" id="F8N2Q6"/>
<dbReference type="GeneID" id="20827339"/>
<dbReference type="Proteomes" id="UP000008065">
    <property type="component" value="Unassembled WGS sequence"/>
</dbReference>
<proteinExistence type="predicted"/>
<evidence type="ECO:0000313" key="2">
    <source>
        <dbReference type="EMBL" id="EGO53320.1"/>
    </source>
</evidence>
<reference evidence="3" key="1">
    <citation type="journal article" date="2011" name="Genetics">
        <title>Massive changes in genome architecture accompany the transition to self-fertility in the filamentous fungus Neurospora tetrasperma.</title>
        <authorList>
            <person name="Ellison C.E."/>
            <person name="Stajich J.E."/>
            <person name="Jacobson D.J."/>
            <person name="Natvig D.O."/>
            <person name="Lapidus A."/>
            <person name="Foster B."/>
            <person name="Aerts A."/>
            <person name="Riley R."/>
            <person name="Lindquist E.A."/>
            <person name="Grigoriev I.V."/>
            <person name="Taylor J.W."/>
        </authorList>
    </citation>
    <scope>NUCLEOTIDE SEQUENCE [LARGE SCALE GENOMIC DNA]</scope>
    <source>
        <strain evidence="3">FGSC 2508 / P0657</strain>
    </source>
</reference>
<feature type="compositionally biased region" description="Basic and acidic residues" evidence="1">
    <location>
        <begin position="34"/>
        <end position="44"/>
    </location>
</feature>
<organism evidence="2 3">
    <name type="scientific">Neurospora tetrasperma (strain FGSC 2508 / ATCC MYA-4615 / P0657)</name>
    <dbReference type="NCBI Taxonomy" id="510951"/>
    <lineage>
        <taxon>Eukaryota</taxon>
        <taxon>Fungi</taxon>
        <taxon>Dikarya</taxon>
        <taxon>Ascomycota</taxon>
        <taxon>Pezizomycotina</taxon>
        <taxon>Sordariomycetes</taxon>
        <taxon>Sordariomycetidae</taxon>
        <taxon>Sordariales</taxon>
        <taxon>Sordariaceae</taxon>
        <taxon>Neurospora</taxon>
    </lineage>
</organism>